<reference evidence="2" key="2">
    <citation type="submission" date="2015-01" db="EMBL/GenBank/DDBJ databases">
        <title>Evolutionary Origins and Diversification of the Mycorrhizal Mutualists.</title>
        <authorList>
            <consortium name="DOE Joint Genome Institute"/>
            <consortium name="Mycorrhizal Genomics Consortium"/>
            <person name="Kohler A."/>
            <person name="Kuo A."/>
            <person name="Nagy L.G."/>
            <person name="Floudas D."/>
            <person name="Copeland A."/>
            <person name="Barry K.W."/>
            <person name="Cichocki N."/>
            <person name="Veneault-Fourrey C."/>
            <person name="LaButti K."/>
            <person name="Lindquist E.A."/>
            <person name="Lipzen A."/>
            <person name="Lundell T."/>
            <person name="Morin E."/>
            <person name="Murat C."/>
            <person name="Riley R."/>
            <person name="Ohm R."/>
            <person name="Sun H."/>
            <person name="Tunlid A."/>
            <person name="Henrissat B."/>
            <person name="Grigoriev I.V."/>
            <person name="Hibbett D.S."/>
            <person name="Martin F."/>
        </authorList>
    </citation>
    <scope>NUCLEOTIDE SEQUENCE [LARGE SCALE GENOMIC DNA]</scope>
    <source>
        <strain evidence="2">MAFF 305830</strain>
    </source>
</reference>
<sequence length="302" mass="33471">ELEKAIDARYGISSAGELSWLLGMRITRDRSAKTISLSQSAYIDSLVTRFGLDNATPAATPFVQGVALTRDQCPANDDEVREMANVPYRELVGSLMYLRVATRPDISYHVSVLSKFLNNPGRAHWEAAKRVLRFLKGSRDWKLTLGGFSDLVAYSDADWAGDHDDRKSTGGYVFLVGRGAVSWSSKRQPTVALSSLEAEYMALTQAAKEAIWIKSYLADIDVHVHGPVTVFGDNQGSLALAKNPVFHARTKHIDIQHHFIRDCVASGTIFVDYISTHDMLADGLTKPLSRDKHLRFAYELGL</sequence>
<reference evidence="1 2" key="1">
    <citation type="submission" date="2014-04" db="EMBL/GenBank/DDBJ databases">
        <authorList>
            <consortium name="DOE Joint Genome Institute"/>
            <person name="Kuo A."/>
            <person name="Zuccaro A."/>
            <person name="Kohler A."/>
            <person name="Nagy L.G."/>
            <person name="Floudas D."/>
            <person name="Copeland A."/>
            <person name="Barry K.W."/>
            <person name="Cichocki N."/>
            <person name="Veneault-Fourrey C."/>
            <person name="LaButti K."/>
            <person name="Lindquist E.A."/>
            <person name="Lipzen A."/>
            <person name="Lundell T."/>
            <person name="Morin E."/>
            <person name="Murat C."/>
            <person name="Sun H."/>
            <person name="Tunlid A."/>
            <person name="Henrissat B."/>
            <person name="Grigoriev I.V."/>
            <person name="Hibbett D.S."/>
            <person name="Martin F."/>
            <person name="Nordberg H.P."/>
            <person name="Cantor M.N."/>
            <person name="Hua S.X."/>
        </authorList>
    </citation>
    <scope>NUCLEOTIDE SEQUENCE [LARGE SCALE GENOMIC DNA]</scope>
    <source>
        <strain evidence="1 2">MAFF 305830</strain>
    </source>
</reference>
<feature type="non-terminal residue" evidence="1">
    <location>
        <position position="302"/>
    </location>
</feature>
<dbReference type="STRING" id="933852.A0A0C3AUA9"/>
<dbReference type="EMBL" id="KN824294">
    <property type="protein sequence ID" value="KIM28135.1"/>
    <property type="molecule type" value="Genomic_DNA"/>
</dbReference>
<organism evidence="1 2">
    <name type="scientific">Serendipita vermifera MAFF 305830</name>
    <dbReference type="NCBI Taxonomy" id="933852"/>
    <lineage>
        <taxon>Eukaryota</taxon>
        <taxon>Fungi</taxon>
        <taxon>Dikarya</taxon>
        <taxon>Basidiomycota</taxon>
        <taxon>Agaricomycotina</taxon>
        <taxon>Agaricomycetes</taxon>
        <taxon>Sebacinales</taxon>
        <taxon>Serendipitaceae</taxon>
        <taxon>Serendipita</taxon>
    </lineage>
</organism>
<accession>A0A0C3AUA9</accession>
<feature type="non-terminal residue" evidence="1">
    <location>
        <position position="1"/>
    </location>
</feature>
<proteinExistence type="predicted"/>
<keyword evidence="2" id="KW-1185">Reference proteome</keyword>
<dbReference type="InterPro" id="IPR043502">
    <property type="entry name" value="DNA/RNA_pol_sf"/>
</dbReference>
<dbReference type="AlphaFoldDB" id="A0A0C3AUA9"/>
<evidence type="ECO:0000313" key="2">
    <source>
        <dbReference type="Proteomes" id="UP000054097"/>
    </source>
</evidence>
<dbReference type="OrthoDB" id="3344688at2759"/>
<dbReference type="Proteomes" id="UP000054097">
    <property type="component" value="Unassembled WGS sequence"/>
</dbReference>
<dbReference type="SUPFAM" id="SSF56672">
    <property type="entry name" value="DNA/RNA polymerases"/>
    <property type="match status" value="1"/>
</dbReference>
<dbReference type="PANTHER" id="PTHR11439:SF483">
    <property type="entry name" value="PEPTIDE SYNTHASE GLIP-LIKE, PUTATIVE (AFU_ORTHOLOGUE AFUA_3G12920)-RELATED"/>
    <property type="match status" value="1"/>
</dbReference>
<dbReference type="CDD" id="cd09272">
    <property type="entry name" value="RNase_HI_RT_Ty1"/>
    <property type="match status" value="1"/>
</dbReference>
<name>A0A0C3AUA9_SERVB</name>
<protein>
    <recommendedName>
        <fullName evidence="3">Reverse transcriptase Ty1/copia-type domain-containing protein</fullName>
    </recommendedName>
</protein>
<gene>
    <name evidence="1" type="ORF">M408DRAFT_32180</name>
</gene>
<dbReference type="PANTHER" id="PTHR11439">
    <property type="entry name" value="GAG-POL-RELATED RETROTRANSPOSON"/>
    <property type="match status" value="1"/>
</dbReference>
<evidence type="ECO:0008006" key="3">
    <source>
        <dbReference type="Google" id="ProtNLM"/>
    </source>
</evidence>
<evidence type="ECO:0000313" key="1">
    <source>
        <dbReference type="EMBL" id="KIM28135.1"/>
    </source>
</evidence>
<dbReference type="HOGENOM" id="CLU_001650_6_0_1"/>